<comment type="caution">
    <text evidence="8">The sequence shown here is derived from an EMBL/GenBank/DDBJ whole genome shotgun (WGS) entry which is preliminary data.</text>
</comment>
<dbReference type="PANTHER" id="PTHR30237">
    <property type="entry name" value="MURAMOYLTETRAPEPTIDE CARBOXYPEPTIDASE"/>
    <property type="match status" value="1"/>
</dbReference>
<dbReference type="SUPFAM" id="SSF141986">
    <property type="entry name" value="LD-carboxypeptidase A C-terminal domain-like"/>
    <property type="match status" value="1"/>
</dbReference>
<evidence type="ECO:0000259" key="6">
    <source>
        <dbReference type="Pfam" id="PF02016"/>
    </source>
</evidence>
<dbReference type="InterPro" id="IPR029062">
    <property type="entry name" value="Class_I_gatase-like"/>
</dbReference>
<dbReference type="SUPFAM" id="SSF52317">
    <property type="entry name" value="Class I glutamine amidotransferase-like"/>
    <property type="match status" value="1"/>
</dbReference>
<proteinExistence type="inferred from homology"/>
<evidence type="ECO:0000256" key="3">
    <source>
        <dbReference type="ARBA" id="ARBA00022670"/>
    </source>
</evidence>
<organism evidence="8 9">
    <name type="scientific">Clostridium oceanicum</name>
    <dbReference type="NCBI Taxonomy" id="1543"/>
    <lineage>
        <taxon>Bacteria</taxon>
        <taxon>Bacillati</taxon>
        <taxon>Bacillota</taxon>
        <taxon>Clostridia</taxon>
        <taxon>Eubacteriales</taxon>
        <taxon>Clostridiaceae</taxon>
        <taxon>Clostridium</taxon>
    </lineage>
</organism>
<protein>
    <submittedName>
        <fullName evidence="8">LD-carboxypeptidase</fullName>
    </submittedName>
</protein>
<dbReference type="Pfam" id="PF17676">
    <property type="entry name" value="Peptidase_S66C"/>
    <property type="match status" value="1"/>
</dbReference>
<keyword evidence="3" id="KW-0645">Protease</keyword>
<comment type="similarity">
    <text evidence="1">Belongs to the peptidase S66 family.</text>
</comment>
<evidence type="ECO:0000313" key="8">
    <source>
        <dbReference type="EMBL" id="GAA0743870.1"/>
    </source>
</evidence>
<dbReference type="RefSeq" id="WP_343762464.1">
    <property type="nucleotide sequence ID" value="NZ_BAAACG010000013.1"/>
</dbReference>
<dbReference type="InterPro" id="IPR003507">
    <property type="entry name" value="S66_fam"/>
</dbReference>
<evidence type="ECO:0000259" key="7">
    <source>
        <dbReference type="Pfam" id="PF17676"/>
    </source>
</evidence>
<keyword evidence="9" id="KW-1185">Reference proteome</keyword>
<evidence type="ECO:0000256" key="1">
    <source>
        <dbReference type="ARBA" id="ARBA00010233"/>
    </source>
</evidence>
<dbReference type="InterPro" id="IPR027461">
    <property type="entry name" value="Carboxypeptidase_A_C_sf"/>
</dbReference>
<gene>
    <name evidence="8" type="ORF">GCM10008906_28050</name>
</gene>
<evidence type="ECO:0000313" key="9">
    <source>
        <dbReference type="Proteomes" id="UP001501510"/>
    </source>
</evidence>
<dbReference type="Proteomes" id="UP001501510">
    <property type="component" value="Unassembled WGS sequence"/>
</dbReference>
<dbReference type="InterPro" id="IPR040921">
    <property type="entry name" value="Peptidase_S66C"/>
</dbReference>
<name>A0ABN1JPZ0_9CLOT</name>
<feature type="domain" description="LD-carboxypeptidase N-terminal" evidence="6">
    <location>
        <begin position="12"/>
        <end position="127"/>
    </location>
</feature>
<dbReference type="EMBL" id="BAAACG010000013">
    <property type="protein sequence ID" value="GAA0743870.1"/>
    <property type="molecule type" value="Genomic_DNA"/>
</dbReference>
<reference evidence="8 9" key="1">
    <citation type="journal article" date="2019" name="Int. J. Syst. Evol. Microbiol.">
        <title>The Global Catalogue of Microorganisms (GCM) 10K type strain sequencing project: providing services to taxonomists for standard genome sequencing and annotation.</title>
        <authorList>
            <consortium name="The Broad Institute Genomics Platform"/>
            <consortium name="The Broad Institute Genome Sequencing Center for Infectious Disease"/>
            <person name="Wu L."/>
            <person name="Ma J."/>
        </authorList>
    </citation>
    <scope>NUCLEOTIDE SEQUENCE [LARGE SCALE GENOMIC DNA]</scope>
    <source>
        <strain evidence="8 9">JCM 1407</strain>
    </source>
</reference>
<keyword evidence="2" id="KW-0121">Carboxypeptidase</keyword>
<keyword evidence="4" id="KW-0378">Hydrolase</keyword>
<dbReference type="PANTHER" id="PTHR30237:SF2">
    <property type="entry name" value="MUREIN TETRAPEPTIDE CARBOXYPEPTIDASE"/>
    <property type="match status" value="1"/>
</dbReference>
<evidence type="ECO:0000256" key="5">
    <source>
        <dbReference type="ARBA" id="ARBA00022825"/>
    </source>
</evidence>
<dbReference type="Gene3D" id="3.50.30.60">
    <property type="entry name" value="LD-carboxypeptidase A C-terminal domain-like"/>
    <property type="match status" value="1"/>
</dbReference>
<dbReference type="InterPro" id="IPR040449">
    <property type="entry name" value="Peptidase_S66_N"/>
</dbReference>
<evidence type="ECO:0000256" key="4">
    <source>
        <dbReference type="ARBA" id="ARBA00022801"/>
    </source>
</evidence>
<dbReference type="PIRSF" id="PIRSF028757">
    <property type="entry name" value="LD-carboxypeptidase"/>
    <property type="match status" value="1"/>
</dbReference>
<evidence type="ECO:0000256" key="2">
    <source>
        <dbReference type="ARBA" id="ARBA00022645"/>
    </source>
</evidence>
<dbReference type="Pfam" id="PF02016">
    <property type="entry name" value="Peptidase_S66"/>
    <property type="match status" value="1"/>
</dbReference>
<dbReference type="InterPro" id="IPR027478">
    <property type="entry name" value="LdcA_N"/>
</dbReference>
<keyword evidence="5" id="KW-0720">Serine protease</keyword>
<feature type="domain" description="LD-carboxypeptidase C-terminal" evidence="7">
    <location>
        <begin position="174"/>
        <end position="290"/>
    </location>
</feature>
<dbReference type="CDD" id="cd07025">
    <property type="entry name" value="Peptidase_S66"/>
    <property type="match status" value="1"/>
</dbReference>
<accession>A0ABN1JPZ0</accession>
<sequence length="305" mass="34364">MIANKLNSNSTIGIISPASPCDLDKLESSIRYIENLGFNIKKGKHIYDKWGYLCGSDIDRASDLINMFLDDSVDMILCIRGGYGTMRILPYIDFDLIKSHPKIFAGFSDITTLLNYISLKCNLTTFHSPMLTSNFNDKYTFKSFFNTLKFGNSPYIIENPPNIKVKALTDKKIEGQLVGGNLSLICSTIGTAYEIDTKDKILFIEEVGEPCYKIDRMLTQLDLSGKLNCCKGFILGQFTNCIYSKGENKIILKDIIKDKILKFKKPTLINFMTGHSYPNLTLPIGAKIKLNCPKKYIKVIEPVVK</sequence>
<dbReference type="Gene3D" id="3.40.50.10740">
    <property type="entry name" value="Class I glutamine amidotransferase-like"/>
    <property type="match status" value="1"/>
</dbReference>